<dbReference type="Pfam" id="PF13730">
    <property type="entry name" value="HTH_36"/>
    <property type="match status" value="1"/>
</dbReference>
<dbReference type="Gene3D" id="1.10.10.10">
    <property type="entry name" value="Winged helix-like DNA-binding domain superfamily/Winged helix DNA-binding domain"/>
    <property type="match status" value="1"/>
</dbReference>
<keyword evidence="3" id="KW-1185">Reference proteome</keyword>
<feature type="compositionally biased region" description="Basic and acidic residues" evidence="1">
    <location>
        <begin position="140"/>
        <end position="153"/>
    </location>
</feature>
<proteinExistence type="predicted"/>
<evidence type="ECO:0000313" key="2">
    <source>
        <dbReference type="EMBL" id="MBA8825315.1"/>
    </source>
</evidence>
<feature type="region of interest" description="Disordered" evidence="1">
    <location>
        <begin position="245"/>
        <end position="304"/>
    </location>
</feature>
<evidence type="ECO:0000313" key="3">
    <source>
        <dbReference type="Proteomes" id="UP000569329"/>
    </source>
</evidence>
<feature type="compositionally biased region" description="Basic and acidic residues" evidence="1">
    <location>
        <begin position="245"/>
        <end position="272"/>
    </location>
</feature>
<dbReference type="AlphaFoldDB" id="A0A839E0W4"/>
<reference evidence="2 3" key="1">
    <citation type="submission" date="2020-07" db="EMBL/GenBank/DDBJ databases">
        <title>Sequencing the genomes of 1000 actinobacteria strains.</title>
        <authorList>
            <person name="Klenk H.-P."/>
        </authorList>
    </citation>
    <scope>NUCLEOTIDE SEQUENCE [LARGE SCALE GENOMIC DNA]</scope>
    <source>
        <strain evidence="2 3">DSM 45975</strain>
    </source>
</reference>
<gene>
    <name evidence="2" type="ORF">FHX42_002666</name>
</gene>
<organism evidence="2 3">
    <name type="scientific">Halosaccharopolyspora lacisalsi</name>
    <dbReference type="NCBI Taxonomy" id="1000566"/>
    <lineage>
        <taxon>Bacteria</taxon>
        <taxon>Bacillati</taxon>
        <taxon>Actinomycetota</taxon>
        <taxon>Actinomycetes</taxon>
        <taxon>Pseudonocardiales</taxon>
        <taxon>Pseudonocardiaceae</taxon>
        <taxon>Halosaccharopolyspora</taxon>
    </lineage>
</organism>
<evidence type="ECO:0000256" key="1">
    <source>
        <dbReference type="SAM" id="MobiDB-lite"/>
    </source>
</evidence>
<sequence length="304" mass="33314">MSGKVMTWVWERSPTKGTELLMLLAIADNASDDGTDAFPSVRTLARKTRLDERTVQRVIRRLTDEGHLRVEKEGGRKSNRYAVLMDRESSTPPANRHPRQNATGGTATPPQPRHDPATPGAAQLRHPNLPGTVLDPSSGAREDERSQSDGFDKEEGEPSADIDAVLDRLGSAWPLTPTQRRRLAPKVVEALAAGWSAQRLAEHLSANPEGVKSPAAVLTSRLDDLPSAADGARDQRPSWCGQCDEPSRTIERSDGRWRRCPDCHPQHADRNSGRPKPPSTHRPESSTPTDHQTGRSTTSVSHRA</sequence>
<protein>
    <recommendedName>
        <fullName evidence="4">Helix-turn-helix domain-containing protein</fullName>
    </recommendedName>
</protein>
<dbReference type="Proteomes" id="UP000569329">
    <property type="component" value="Unassembled WGS sequence"/>
</dbReference>
<dbReference type="RefSeq" id="WP_182544517.1">
    <property type="nucleotide sequence ID" value="NZ_JACGWZ010000003.1"/>
</dbReference>
<feature type="region of interest" description="Disordered" evidence="1">
    <location>
        <begin position="87"/>
        <end position="159"/>
    </location>
</feature>
<name>A0A839E0W4_9PSEU</name>
<accession>A0A839E0W4</accession>
<evidence type="ECO:0008006" key="4">
    <source>
        <dbReference type="Google" id="ProtNLM"/>
    </source>
</evidence>
<feature type="compositionally biased region" description="Polar residues" evidence="1">
    <location>
        <begin position="285"/>
        <end position="304"/>
    </location>
</feature>
<comment type="caution">
    <text evidence="2">The sequence shown here is derived from an EMBL/GenBank/DDBJ whole genome shotgun (WGS) entry which is preliminary data.</text>
</comment>
<dbReference type="InterPro" id="IPR036388">
    <property type="entry name" value="WH-like_DNA-bd_sf"/>
</dbReference>
<dbReference type="EMBL" id="JACGWZ010000003">
    <property type="protein sequence ID" value="MBA8825315.1"/>
    <property type="molecule type" value="Genomic_DNA"/>
</dbReference>